<sequence length="37" mass="4291">MKRHERFQKHEMEAAGSEVNVLEAVFVSPVSRFALEM</sequence>
<accession>A0A5B7FWI1</accession>
<protein>
    <submittedName>
        <fullName evidence="1">Uncharacterized protein</fullName>
    </submittedName>
</protein>
<gene>
    <name evidence="1" type="ORF">E2C01_044787</name>
</gene>
<evidence type="ECO:0000313" key="2">
    <source>
        <dbReference type="Proteomes" id="UP000324222"/>
    </source>
</evidence>
<organism evidence="1 2">
    <name type="scientific">Portunus trituberculatus</name>
    <name type="common">Swimming crab</name>
    <name type="synonym">Neptunus trituberculatus</name>
    <dbReference type="NCBI Taxonomy" id="210409"/>
    <lineage>
        <taxon>Eukaryota</taxon>
        <taxon>Metazoa</taxon>
        <taxon>Ecdysozoa</taxon>
        <taxon>Arthropoda</taxon>
        <taxon>Crustacea</taxon>
        <taxon>Multicrustacea</taxon>
        <taxon>Malacostraca</taxon>
        <taxon>Eumalacostraca</taxon>
        <taxon>Eucarida</taxon>
        <taxon>Decapoda</taxon>
        <taxon>Pleocyemata</taxon>
        <taxon>Brachyura</taxon>
        <taxon>Eubrachyura</taxon>
        <taxon>Portunoidea</taxon>
        <taxon>Portunidae</taxon>
        <taxon>Portuninae</taxon>
        <taxon>Portunus</taxon>
    </lineage>
</organism>
<evidence type="ECO:0000313" key="1">
    <source>
        <dbReference type="EMBL" id="MPC50952.1"/>
    </source>
</evidence>
<reference evidence="1 2" key="1">
    <citation type="submission" date="2019-05" db="EMBL/GenBank/DDBJ databases">
        <title>Another draft genome of Portunus trituberculatus and its Hox gene families provides insights of decapod evolution.</title>
        <authorList>
            <person name="Jeong J.-H."/>
            <person name="Song I."/>
            <person name="Kim S."/>
            <person name="Choi T."/>
            <person name="Kim D."/>
            <person name="Ryu S."/>
            <person name="Kim W."/>
        </authorList>
    </citation>
    <scope>NUCLEOTIDE SEQUENCE [LARGE SCALE GENOMIC DNA]</scope>
    <source>
        <tissue evidence="1">Muscle</tissue>
    </source>
</reference>
<dbReference type="EMBL" id="VSRR010009833">
    <property type="protein sequence ID" value="MPC50952.1"/>
    <property type="molecule type" value="Genomic_DNA"/>
</dbReference>
<name>A0A5B7FWI1_PORTR</name>
<proteinExistence type="predicted"/>
<keyword evidence="2" id="KW-1185">Reference proteome</keyword>
<comment type="caution">
    <text evidence="1">The sequence shown here is derived from an EMBL/GenBank/DDBJ whole genome shotgun (WGS) entry which is preliminary data.</text>
</comment>
<dbReference type="Proteomes" id="UP000324222">
    <property type="component" value="Unassembled WGS sequence"/>
</dbReference>
<dbReference type="AlphaFoldDB" id="A0A5B7FWI1"/>